<name>A0AAU8GUX6_9VIRU</name>
<sequence>MKNTKDLKFYSYNGFAEPQLLAVGLDNLIKDLVVESNYLGDVTEDTVEELTDWLDIFDTIEEMQRHDENHVAGIWINPTYKNLSNYNLTVGLDEESYLKNFKENA</sequence>
<proteinExistence type="predicted"/>
<dbReference type="EMBL" id="PP931174">
    <property type="protein sequence ID" value="XCH45231.1"/>
    <property type="molecule type" value="Genomic_DNA"/>
</dbReference>
<reference evidence="1" key="1">
    <citation type="submission" date="2024-06" db="EMBL/GenBank/DDBJ databases">
        <authorList>
            <person name="Ashkenazi R."/>
            <person name="Lipszyc R.R."/>
            <person name="Braunstein R."/>
            <person name="Yerushalmy O."/>
            <person name="Alkalay-Oren S."/>
            <person name="Coppenhagn-Glazer S."/>
            <person name="Hazan R."/>
        </authorList>
    </citation>
    <scope>NUCLEOTIDE SEQUENCE</scope>
</reference>
<evidence type="ECO:0000313" key="1">
    <source>
        <dbReference type="EMBL" id="XCH45231.1"/>
    </source>
</evidence>
<protein>
    <submittedName>
        <fullName evidence="1">Uncharacterized protein</fullName>
    </submittedName>
</protein>
<organism evidence="1">
    <name type="scientific">Mammaliicoccus phage MSShimriz1</name>
    <dbReference type="NCBI Taxonomy" id="3230127"/>
    <lineage>
        <taxon>Viruses</taxon>
    </lineage>
</organism>
<accession>A0AAU8GUX6</accession>